<evidence type="ECO:0000256" key="11">
    <source>
        <dbReference type="NCBIfam" id="TIGR00260"/>
    </source>
</evidence>
<evidence type="ECO:0000256" key="8">
    <source>
        <dbReference type="ARBA" id="ARBA00022898"/>
    </source>
</evidence>
<comment type="catalytic activity">
    <reaction evidence="10">
        <text>O-phospho-L-homoserine + H2O = L-threonine + phosphate</text>
        <dbReference type="Rhea" id="RHEA:10840"/>
        <dbReference type="ChEBI" id="CHEBI:15377"/>
        <dbReference type="ChEBI" id="CHEBI:43474"/>
        <dbReference type="ChEBI" id="CHEBI:57590"/>
        <dbReference type="ChEBI" id="CHEBI:57926"/>
        <dbReference type="EC" id="4.2.3.1"/>
    </reaction>
</comment>
<dbReference type="InterPro" id="IPR037158">
    <property type="entry name" value="Thr_synth_N_sf"/>
</dbReference>
<dbReference type="GO" id="GO:0030170">
    <property type="term" value="F:pyridoxal phosphate binding"/>
    <property type="evidence" value="ECO:0007669"/>
    <property type="project" value="InterPro"/>
</dbReference>
<feature type="modified residue" description="N6-(pyridoxal phosphate)lysine" evidence="12">
    <location>
        <position position="107"/>
    </location>
</feature>
<keyword evidence="16" id="KW-1185">Reference proteome</keyword>
<feature type="domain" description="Tryptophan synthase beta chain-like PALP" evidence="13">
    <location>
        <begin position="96"/>
        <end position="377"/>
    </location>
</feature>
<dbReference type="AlphaFoldDB" id="A0A1H7RER3"/>
<dbReference type="Pfam" id="PF14821">
    <property type="entry name" value="Thr_synth_N"/>
    <property type="match status" value="1"/>
</dbReference>
<dbReference type="STRING" id="332977.SAMN05421740_10769"/>
<dbReference type="EMBL" id="FNZR01000007">
    <property type="protein sequence ID" value="SEL58673.1"/>
    <property type="molecule type" value="Genomic_DNA"/>
</dbReference>
<dbReference type="InterPro" id="IPR000634">
    <property type="entry name" value="Ser/Thr_deHydtase_PyrdxlP-BS"/>
</dbReference>
<dbReference type="OrthoDB" id="9763107at2"/>
<keyword evidence="6" id="KW-0028">Amino-acid biosynthesis</keyword>
<dbReference type="Pfam" id="PF00291">
    <property type="entry name" value="PALP"/>
    <property type="match status" value="1"/>
</dbReference>
<dbReference type="PANTHER" id="PTHR42690:SF1">
    <property type="entry name" value="THREONINE SYNTHASE-LIKE 2"/>
    <property type="match status" value="1"/>
</dbReference>
<protein>
    <recommendedName>
        <fullName evidence="5 11">Threonine synthase</fullName>
        <ecNumber evidence="4 11">4.2.3.1</ecNumber>
    </recommendedName>
</protein>
<keyword evidence="9" id="KW-0456">Lyase</keyword>
<dbReference type="Gene3D" id="3.90.1380.10">
    <property type="entry name" value="Threonine synthase, N-terminal domain"/>
    <property type="match status" value="1"/>
</dbReference>
<accession>A0A1H7RER3</accession>
<comment type="cofactor">
    <cofactor evidence="1 12">
        <name>pyridoxal 5'-phosphate</name>
        <dbReference type="ChEBI" id="CHEBI:597326"/>
    </cofactor>
</comment>
<keyword evidence="8 12" id="KW-0663">Pyridoxal phosphate</keyword>
<feature type="domain" description="Threonine synthase N-terminal" evidence="14">
    <location>
        <begin position="4"/>
        <end position="79"/>
    </location>
</feature>
<evidence type="ECO:0000256" key="9">
    <source>
        <dbReference type="ARBA" id="ARBA00023239"/>
    </source>
</evidence>
<comment type="similarity">
    <text evidence="3">Belongs to the threonine synthase family.</text>
</comment>
<dbReference type="InterPro" id="IPR036052">
    <property type="entry name" value="TrpB-like_PALP_sf"/>
</dbReference>
<dbReference type="RefSeq" id="WP_090607009.1">
    <property type="nucleotide sequence ID" value="NZ_FNZR01000007.1"/>
</dbReference>
<sequence length="435" mass="48071">MQLYSTNNRDLRVSFKEAVFNSLPVDKGLYMPEAIPQLGAYFIKNLQQYSLQDIAFTVAKALVGDDIPEAELRKIVEDAIDFEAPVRPLDSGLAVLELFHGPSLAFKDFGARFMSRVMAFLSADDDRILDVLVATSGDTGGAVALGFLGVPGTRVTILYPKGKVSPVQELQLTTNGQNIRAIEVDGTFDDCQALVKEAFNDPSLKSTLRLTSANSINIARLIPQTFYYFHAYAQLLTQGIKDVVFSVPSGNFGNIGAGLLAYKMGLPVKRFIAATNVNDTVPRFLDTGCYEPQPSIQTLANAMDVGNPSNWVRIMDLFGHDNQMLKQVVTSYAFTDTDTRLAIQAIFDRYHYVACPHTAIAWLAAEAYCQQFPGEYAAIFLSTAHPCKFPEVFPQEIAARIVVPRQVQLLEGRHKEVVELDVDFKAFKSYLLSNP</sequence>
<evidence type="ECO:0000256" key="6">
    <source>
        <dbReference type="ARBA" id="ARBA00022605"/>
    </source>
</evidence>
<proteinExistence type="inferred from homology"/>
<dbReference type="PANTHER" id="PTHR42690">
    <property type="entry name" value="THREONINE SYNTHASE FAMILY MEMBER"/>
    <property type="match status" value="1"/>
</dbReference>
<evidence type="ECO:0000256" key="2">
    <source>
        <dbReference type="ARBA" id="ARBA00004979"/>
    </source>
</evidence>
<evidence type="ECO:0000256" key="5">
    <source>
        <dbReference type="ARBA" id="ARBA00018679"/>
    </source>
</evidence>
<evidence type="ECO:0000256" key="1">
    <source>
        <dbReference type="ARBA" id="ARBA00001933"/>
    </source>
</evidence>
<dbReference type="InterPro" id="IPR029144">
    <property type="entry name" value="Thr_synth_N"/>
</dbReference>
<dbReference type="UniPathway" id="UPA00050">
    <property type="reaction ID" value="UER00065"/>
</dbReference>
<dbReference type="EC" id="4.2.3.1" evidence="4 11"/>
<evidence type="ECO:0000256" key="7">
    <source>
        <dbReference type="ARBA" id="ARBA00022697"/>
    </source>
</evidence>
<evidence type="ECO:0000313" key="16">
    <source>
        <dbReference type="Proteomes" id="UP000198916"/>
    </source>
</evidence>
<evidence type="ECO:0000313" key="15">
    <source>
        <dbReference type="EMBL" id="SEL58673.1"/>
    </source>
</evidence>
<dbReference type="InterPro" id="IPR004450">
    <property type="entry name" value="Thr_synthase-like"/>
</dbReference>
<evidence type="ECO:0000256" key="3">
    <source>
        <dbReference type="ARBA" id="ARBA00005517"/>
    </source>
</evidence>
<dbReference type="GO" id="GO:0009088">
    <property type="term" value="P:threonine biosynthetic process"/>
    <property type="evidence" value="ECO:0007669"/>
    <property type="project" value="UniProtKB-UniRule"/>
</dbReference>
<evidence type="ECO:0000256" key="4">
    <source>
        <dbReference type="ARBA" id="ARBA00013028"/>
    </source>
</evidence>
<name>A0A1H7RER3_9SPHI</name>
<gene>
    <name evidence="15" type="ORF">SAMN05421740_10769</name>
</gene>
<organism evidence="15 16">
    <name type="scientific">Parapedobacter koreensis</name>
    <dbReference type="NCBI Taxonomy" id="332977"/>
    <lineage>
        <taxon>Bacteria</taxon>
        <taxon>Pseudomonadati</taxon>
        <taxon>Bacteroidota</taxon>
        <taxon>Sphingobacteriia</taxon>
        <taxon>Sphingobacteriales</taxon>
        <taxon>Sphingobacteriaceae</taxon>
        <taxon>Parapedobacter</taxon>
    </lineage>
</organism>
<evidence type="ECO:0000256" key="10">
    <source>
        <dbReference type="ARBA" id="ARBA00049144"/>
    </source>
</evidence>
<dbReference type="GO" id="GO:0004795">
    <property type="term" value="F:threonine synthase activity"/>
    <property type="evidence" value="ECO:0007669"/>
    <property type="project" value="UniProtKB-UniRule"/>
</dbReference>
<keyword evidence="7" id="KW-0791">Threonine biosynthesis</keyword>
<comment type="pathway">
    <text evidence="2">Amino-acid biosynthesis; L-threonine biosynthesis; L-threonine from L-aspartate: step 5/5.</text>
</comment>
<dbReference type="PROSITE" id="PS00165">
    <property type="entry name" value="DEHYDRATASE_SER_THR"/>
    <property type="match status" value="1"/>
</dbReference>
<dbReference type="Gene3D" id="3.40.50.1100">
    <property type="match status" value="2"/>
</dbReference>
<dbReference type="NCBIfam" id="TIGR00260">
    <property type="entry name" value="thrC"/>
    <property type="match status" value="1"/>
</dbReference>
<evidence type="ECO:0000259" key="13">
    <source>
        <dbReference type="Pfam" id="PF00291"/>
    </source>
</evidence>
<evidence type="ECO:0000256" key="12">
    <source>
        <dbReference type="PIRSR" id="PIRSR604450-51"/>
    </source>
</evidence>
<reference evidence="16" key="1">
    <citation type="submission" date="2016-10" db="EMBL/GenBank/DDBJ databases">
        <authorList>
            <person name="Varghese N."/>
            <person name="Submissions S."/>
        </authorList>
    </citation>
    <scope>NUCLEOTIDE SEQUENCE [LARGE SCALE GENOMIC DNA]</scope>
    <source>
        <strain evidence="16">Jip14</strain>
    </source>
</reference>
<dbReference type="Proteomes" id="UP000198916">
    <property type="component" value="Unassembled WGS sequence"/>
</dbReference>
<dbReference type="InterPro" id="IPR051166">
    <property type="entry name" value="Threonine_Synthase"/>
</dbReference>
<dbReference type="InterPro" id="IPR001926">
    <property type="entry name" value="TrpB-like_PALP"/>
</dbReference>
<dbReference type="SUPFAM" id="SSF53686">
    <property type="entry name" value="Tryptophan synthase beta subunit-like PLP-dependent enzymes"/>
    <property type="match status" value="1"/>
</dbReference>
<evidence type="ECO:0000259" key="14">
    <source>
        <dbReference type="Pfam" id="PF14821"/>
    </source>
</evidence>